<evidence type="ECO:0000313" key="2">
    <source>
        <dbReference type="EMBL" id="PWK39860.1"/>
    </source>
</evidence>
<comment type="caution">
    <text evidence="2">The sequence shown here is derived from an EMBL/GenBank/DDBJ whole genome shotgun (WGS) entry which is preliminary data.</text>
</comment>
<dbReference type="Proteomes" id="UP000245697">
    <property type="component" value="Unassembled WGS sequence"/>
</dbReference>
<evidence type="ECO:0000259" key="1">
    <source>
        <dbReference type="PROSITE" id="PS50914"/>
    </source>
</evidence>
<sequence length="86" mass="9633">MAIYYIEFPDAVSSPDDIRLAVRVAEQLENQLPNRGRRIVVEVQNRIVILRGEAPSAQFFHLAGQIVWKTPGVADLSNQLIVQPPP</sequence>
<proteinExistence type="predicted"/>
<dbReference type="OrthoDB" id="3403070at2"/>
<accession>A0A316F6I5</accession>
<dbReference type="PROSITE" id="PS50914">
    <property type="entry name" value="BON"/>
    <property type="match status" value="1"/>
</dbReference>
<feature type="domain" description="BON" evidence="1">
    <location>
        <begin position="16"/>
        <end position="84"/>
    </location>
</feature>
<dbReference type="InterPro" id="IPR007055">
    <property type="entry name" value="BON_dom"/>
</dbReference>
<gene>
    <name evidence="2" type="ORF">BC793_121127</name>
</gene>
<dbReference type="Gene3D" id="3.30.1340.30">
    <property type="match status" value="1"/>
</dbReference>
<dbReference type="AlphaFoldDB" id="A0A316F6I5"/>
<protein>
    <submittedName>
        <fullName evidence="2">BON domain-containing protein</fullName>
    </submittedName>
</protein>
<dbReference type="EMBL" id="QGGR01000021">
    <property type="protein sequence ID" value="PWK39860.1"/>
    <property type="molecule type" value="Genomic_DNA"/>
</dbReference>
<evidence type="ECO:0000313" key="3">
    <source>
        <dbReference type="Proteomes" id="UP000245697"/>
    </source>
</evidence>
<dbReference type="Pfam" id="PF04972">
    <property type="entry name" value="BON"/>
    <property type="match status" value="1"/>
</dbReference>
<organism evidence="2 3">
    <name type="scientific">Actinoplanes xinjiangensis</name>
    <dbReference type="NCBI Taxonomy" id="512350"/>
    <lineage>
        <taxon>Bacteria</taxon>
        <taxon>Bacillati</taxon>
        <taxon>Actinomycetota</taxon>
        <taxon>Actinomycetes</taxon>
        <taxon>Micromonosporales</taxon>
        <taxon>Micromonosporaceae</taxon>
        <taxon>Actinoplanes</taxon>
    </lineage>
</organism>
<dbReference type="RefSeq" id="WP_109600499.1">
    <property type="nucleotide sequence ID" value="NZ_BONA01000076.1"/>
</dbReference>
<name>A0A316F6I5_9ACTN</name>
<reference evidence="2 3" key="1">
    <citation type="submission" date="2018-05" db="EMBL/GenBank/DDBJ databases">
        <title>Genomic Encyclopedia of Archaeal and Bacterial Type Strains, Phase II (KMG-II): from individual species to whole genera.</title>
        <authorList>
            <person name="Goeker M."/>
        </authorList>
    </citation>
    <scope>NUCLEOTIDE SEQUENCE [LARGE SCALE GENOMIC DNA]</scope>
    <source>
        <strain evidence="2 3">DSM 45184</strain>
    </source>
</reference>
<keyword evidence="3" id="KW-1185">Reference proteome</keyword>